<dbReference type="Pfam" id="PF13673">
    <property type="entry name" value="Acetyltransf_10"/>
    <property type="match status" value="1"/>
</dbReference>
<dbReference type="InterPro" id="IPR000182">
    <property type="entry name" value="GNAT_dom"/>
</dbReference>
<keyword evidence="2" id="KW-0012">Acyltransferase</keyword>
<evidence type="ECO:0000259" key="3">
    <source>
        <dbReference type="PROSITE" id="PS51186"/>
    </source>
</evidence>
<feature type="domain" description="N-acetyltransferase" evidence="3">
    <location>
        <begin position="155"/>
        <end position="280"/>
    </location>
</feature>
<sequence length="280" mass="31814">MITIQTLANTDINTILNTFNLAFSDYVVPMRITEEQLINKMKTENIRLEYSVGAFNQNELIAFILHGQDTLNGKSIVYNGGTGVIPQQRGQKLTAQLYEFILPKLKAEQIDSVLLEVITTNMPAVTTYEKIGFKTLRTLDCFKGNIIQQPINQAYEIKELKNWDWNQLSSFWDWAPTSQNGISAVEINQAYLISLGIYQNEELCGYLIFNPKSNRIQQFAVAKTHRNKGLASQLFGYIAQNYTAEVSMINIDHASATTLSFLQNIGFEKTVSQYEMELKL</sequence>
<dbReference type="PROSITE" id="PS51186">
    <property type="entry name" value="GNAT"/>
    <property type="match status" value="2"/>
</dbReference>
<dbReference type="OrthoDB" id="4228396at2"/>
<evidence type="ECO:0000313" key="5">
    <source>
        <dbReference type="Proteomes" id="UP000293300"/>
    </source>
</evidence>
<organism evidence="4 5">
    <name type="scientific">Flavobacterium silvisoli</name>
    <dbReference type="NCBI Taxonomy" id="2529433"/>
    <lineage>
        <taxon>Bacteria</taxon>
        <taxon>Pseudomonadati</taxon>
        <taxon>Bacteroidota</taxon>
        <taxon>Flavobacteriia</taxon>
        <taxon>Flavobacteriales</taxon>
        <taxon>Flavobacteriaceae</taxon>
        <taxon>Flavobacterium</taxon>
    </lineage>
</organism>
<dbReference type="CDD" id="cd04301">
    <property type="entry name" value="NAT_SF"/>
    <property type="match status" value="1"/>
</dbReference>
<evidence type="ECO:0000256" key="2">
    <source>
        <dbReference type="ARBA" id="ARBA00023315"/>
    </source>
</evidence>
<proteinExistence type="predicted"/>
<accession>A0A4Q9YVJ2</accession>
<comment type="caution">
    <text evidence="4">The sequence shown here is derived from an EMBL/GenBank/DDBJ whole genome shotgun (WGS) entry which is preliminary data.</text>
</comment>
<dbReference type="EMBL" id="SJPE01000011">
    <property type="protein sequence ID" value="TBX67564.1"/>
    <property type="molecule type" value="Genomic_DNA"/>
</dbReference>
<reference evidence="4 5" key="1">
    <citation type="submission" date="2019-02" db="EMBL/GenBank/DDBJ databases">
        <title>Flavobacterium sp. RD-2-33 isolated from forest soil.</title>
        <authorList>
            <person name="Chaudhary D.K."/>
        </authorList>
    </citation>
    <scope>NUCLEOTIDE SEQUENCE [LARGE SCALE GENOMIC DNA]</scope>
    <source>
        <strain evidence="4 5">RD-2-33</strain>
    </source>
</reference>
<dbReference type="RefSeq" id="WP_131476442.1">
    <property type="nucleotide sequence ID" value="NZ_SJPE01000011.1"/>
</dbReference>
<dbReference type="GO" id="GO:0016747">
    <property type="term" value="F:acyltransferase activity, transferring groups other than amino-acyl groups"/>
    <property type="evidence" value="ECO:0007669"/>
    <property type="project" value="InterPro"/>
</dbReference>
<protein>
    <submittedName>
        <fullName evidence="4">GNAT family N-acetyltransferase</fullName>
    </submittedName>
</protein>
<feature type="domain" description="N-acetyltransferase" evidence="3">
    <location>
        <begin position="2"/>
        <end position="161"/>
    </location>
</feature>
<dbReference type="AlphaFoldDB" id="A0A4Q9YVJ2"/>
<name>A0A4Q9YVJ2_9FLAO</name>
<keyword evidence="1 4" id="KW-0808">Transferase</keyword>
<gene>
    <name evidence="4" type="ORF">EZL74_09850</name>
</gene>
<dbReference type="InterPro" id="IPR016181">
    <property type="entry name" value="Acyl_CoA_acyltransferase"/>
</dbReference>
<dbReference type="SUPFAM" id="SSF55729">
    <property type="entry name" value="Acyl-CoA N-acyltransferases (Nat)"/>
    <property type="match status" value="2"/>
</dbReference>
<dbReference type="PANTHER" id="PTHR43420">
    <property type="entry name" value="ACETYLTRANSFERASE"/>
    <property type="match status" value="1"/>
</dbReference>
<dbReference type="InterPro" id="IPR050680">
    <property type="entry name" value="YpeA/RimI_acetyltransf"/>
</dbReference>
<dbReference type="Pfam" id="PF00583">
    <property type="entry name" value="Acetyltransf_1"/>
    <property type="match status" value="1"/>
</dbReference>
<evidence type="ECO:0000256" key="1">
    <source>
        <dbReference type="ARBA" id="ARBA00022679"/>
    </source>
</evidence>
<keyword evidence="5" id="KW-1185">Reference proteome</keyword>
<dbReference type="Proteomes" id="UP000293300">
    <property type="component" value="Unassembled WGS sequence"/>
</dbReference>
<dbReference type="PANTHER" id="PTHR43420:SF44">
    <property type="entry name" value="ACETYLTRANSFERASE YPEA"/>
    <property type="match status" value="1"/>
</dbReference>
<dbReference type="Gene3D" id="3.40.630.30">
    <property type="match status" value="2"/>
</dbReference>
<evidence type="ECO:0000313" key="4">
    <source>
        <dbReference type="EMBL" id="TBX67564.1"/>
    </source>
</evidence>